<keyword evidence="1" id="KW-0408">Iron</keyword>
<evidence type="ECO:0000313" key="5">
    <source>
        <dbReference type="Proteomes" id="UP001054889"/>
    </source>
</evidence>
<dbReference type="InterPro" id="IPR005123">
    <property type="entry name" value="Oxoglu/Fe-dep_dioxygenase_dom"/>
</dbReference>
<dbReference type="GO" id="GO:0046872">
    <property type="term" value="F:metal ion binding"/>
    <property type="evidence" value="ECO:0007669"/>
    <property type="project" value="UniProtKB-KW"/>
</dbReference>
<evidence type="ECO:0000259" key="2">
    <source>
        <dbReference type="PROSITE" id="PS51471"/>
    </source>
</evidence>
<reference evidence="3" key="1">
    <citation type="journal article" date="2018" name="DNA Res.">
        <title>Multiple hybrid de novo genome assembly of finger millet, an orphan allotetraploid crop.</title>
        <authorList>
            <person name="Hatakeyama M."/>
            <person name="Aluri S."/>
            <person name="Balachadran M.T."/>
            <person name="Sivarajan S.R."/>
            <person name="Patrignani A."/>
            <person name="Gruter S."/>
            <person name="Poveda L."/>
            <person name="Shimizu-Inatsugi R."/>
            <person name="Baeten J."/>
            <person name="Francoijs K.J."/>
            <person name="Nataraja K.N."/>
            <person name="Reddy Y.A.N."/>
            <person name="Phadnis S."/>
            <person name="Ravikumar R.L."/>
            <person name="Schlapbach R."/>
            <person name="Sreeman S.M."/>
            <person name="Shimizu K.K."/>
        </authorList>
    </citation>
    <scope>NUCLEOTIDE SEQUENCE</scope>
</reference>
<dbReference type="SUPFAM" id="SSF51197">
    <property type="entry name" value="Clavaminate synthase-like"/>
    <property type="match status" value="1"/>
</dbReference>
<dbReference type="PANTHER" id="PTHR47990">
    <property type="entry name" value="2-OXOGLUTARATE (2OG) AND FE(II)-DEPENDENT OXYGENASE SUPERFAMILY PROTEIN-RELATED"/>
    <property type="match status" value="1"/>
</dbReference>
<dbReference type="Proteomes" id="UP001054889">
    <property type="component" value="Unassembled WGS sequence"/>
</dbReference>
<evidence type="ECO:0000313" key="4">
    <source>
        <dbReference type="EMBL" id="GJN16308.1"/>
    </source>
</evidence>
<dbReference type="EMBL" id="BQKI01000072">
    <property type="protein sequence ID" value="GJN16237.1"/>
    <property type="molecule type" value="Genomic_DNA"/>
</dbReference>
<feature type="domain" description="Fe2OG dioxygenase" evidence="2">
    <location>
        <begin position="44"/>
        <end position="145"/>
    </location>
</feature>
<sequence length="203" mass="22746">MISSSETILSFGKNMLKLEEMVETLTLEGLGVRGENIRAHLGQLTHGFRLSHYDPPLDKETSISMTPHRDDSMVTAIVQHQVEGLEVLVENGRWVAVPPEPGTITFVAGEQLTVVTNGRVKACKHCVRTPSNRERYAVLFGRRRHDGVPVTVMDDLVDADHPLMYNPLKHEEYSTFCYSEEGRKLDDPLRAFCGVEKVDGVMV</sequence>
<dbReference type="InterPro" id="IPR027443">
    <property type="entry name" value="IPNS-like_sf"/>
</dbReference>
<keyword evidence="1" id="KW-0479">Metal-binding</keyword>
<dbReference type="InterPro" id="IPR044861">
    <property type="entry name" value="IPNS-like_FE2OG_OXY"/>
</dbReference>
<accession>A0AAV5E0L1</accession>
<name>A0AAV5E0L1_ELECO</name>
<organism evidence="3 5">
    <name type="scientific">Eleusine coracana subsp. coracana</name>
    <dbReference type="NCBI Taxonomy" id="191504"/>
    <lineage>
        <taxon>Eukaryota</taxon>
        <taxon>Viridiplantae</taxon>
        <taxon>Streptophyta</taxon>
        <taxon>Embryophyta</taxon>
        <taxon>Tracheophyta</taxon>
        <taxon>Spermatophyta</taxon>
        <taxon>Magnoliopsida</taxon>
        <taxon>Liliopsida</taxon>
        <taxon>Poales</taxon>
        <taxon>Poaceae</taxon>
        <taxon>PACMAD clade</taxon>
        <taxon>Chloridoideae</taxon>
        <taxon>Cynodonteae</taxon>
        <taxon>Eleusininae</taxon>
        <taxon>Eleusine</taxon>
    </lineage>
</organism>
<comment type="caution">
    <text evidence="3">The sequence shown here is derived from an EMBL/GenBank/DDBJ whole genome shotgun (WGS) entry which is preliminary data.</text>
</comment>
<evidence type="ECO:0000313" key="3">
    <source>
        <dbReference type="EMBL" id="GJN16237.1"/>
    </source>
</evidence>
<dbReference type="GO" id="GO:0016491">
    <property type="term" value="F:oxidoreductase activity"/>
    <property type="evidence" value="ECO:0007669"/>
    <property type="project" value="UniProtKB-KW"/>
</dbReference>
<evidence type="ECO:0000256" key="1">
    <source>
        <dbReference type="RuleBase" id="RU003682"/>
    </source>
</evidence>
<keyword evidence="5" id="KW-1185">Reference proteome</keyword>
<dbReference type="Gene3D" id="2.60.120.330">
    <property type="entry name" value="B-lactam Antibiotic, Isopenicillin N Synthase, Chain"/>
    <property type="match status" value="1"/>
</dbReference>
<protein>
    <recommendedName>
        <fullName evidence="2">Fe2OG dioxygenase domain-containing protein</fullName>
    </recommendedName>
</protein>
<dbReference type="EMBL" id="BQKI01000072">
    <property type="protein sequence ID" value="GJN16308.1"/>
    <property type="molecule type" value="Genomic_DNA"/>
</dbReference>
<reference evidence="3" key="2">
    <citation type="submission" date="2021-12" db="EMBL/GenBank/DDBJ databases">
        <title>Resequencing data analysis of finger millet.</title>
        <authorList>
            <person name="Hatakeyama M."/>
            <person name="Aluri S."/>
            <person name="Balachadran M.T."/>
            <person name="Sivarajan S.R."/>
            <person name="Poveda L."/>
            <person name="Shimizu-Inatsugi R."/>
            <person name="Schlapbach R."/>
            <person name="Sreeman S.M."/>
            <person name="Shimizu K.K."/>
        </authorList>
    </citation>
    <scope>NUCLEOTIDE SEQUENCE</scope>
</reference>
<proteinExistence type="inferred from homology"/>
<dbReference type="PROSITE" id="PS51471">
    <property type="entry name" value="FE2OG_OXY"/>
    <property type="match status" value="1"/>
</dbReference>
<comment type="similarity">
    <text evidence="1">Belongs to the iron/ascorbate-dependent oxidoreductase family.</text>
</comment>
<dbReference type="Pfam" id="PF03171">
    <property type="entry name" value="2OG-FeII_Oxy"/>
    <property type="match status" value="1"/>
</dbReference>
<gene>
    <name evidence="3" type="primary">gb03201</name>
    <name evidence="4" type="synonym">gb03282</name>
    <name evidence="3" type="ORF">PR202_gb03201</name>
    <name evidence="4" type="ORF">PR202_gb03282</name>
</gene>
<keyword evidence="1" id="KW-0560">Oxidoreductase</keyword>
<dbReference type="AlphaFoldDB" id="A0AAV5E0L1"/>
<dbReference type="InterPro" id="IPR050231">
    <property type="entry name" value="Iron_ascorbate_oxido_reductase"/>
</dbReference>